<organism evidence="2 3">
    <name type="scientific">Bradyrhizobium elkanii</name>
    <dbReference type="NCBI Taxonomy" id="29448"/>
    <lineage>
        <taxon>Bacteria</taxon>
        <taxon>Pseudomonadati</taxon>
        <taxon>Pseudomonadota</taxon>
        <taxon>Alphaproteobacteria</taxon>
        <taxon>Hyphomicrobiales</taxon>
        <taxon>Nitrobacteraceae</taxon>
        <taxon>Bradyrhizobium</taxon>
    </lineage>
</organism>
<accession>A0A8I1YJB9</accession>
<name>A0A8I1YJB9_BRAEL</name>
<dbReference type="RefSeq" id="WP_209945168.1">
    <property type="nucleotide sequence ID" value="NZ_JAFICZ010000001.1"/>
</dbReference>
<protein>
    <submittedName>
        <fullName evidence="2">Uncharacterized protein</fullName>
    </submittedName>
</protein>
<feature type="region of interest" description="Disordered" evidence="1">
    <location>
        <begin position="58"/>
        <end position="80"/>
    </location>
</feature>
<dbReference type="Proteomes" id="UP000673383">
    <property type="component" value="Unassembled WGS sequence"/>
</dbReference>
<evidence type="ECO:0000313" key="2">
    <source>
        <dbReference type="EMBL" id="MBP1297423.1"/>
    </source>
</evidence>
<dbReference type="AlphaFoldDB" id="A0A8I1YJB9"/>
<sequence length="80" mass="9011">MIANNTIDDCDAIIDHATLLCVLTTAPDAETCLNQMNRLMWVIIEHAAAIKEREVENHVPSLPPRSKLSVVHRPEPRDRT</sequence>
<reference evidence="2" key="1">
    <citation type="submission" date="2021-02" db="EMBL/GenBank/DDBJ databases">
        <title>Genomic Encyclopedia of Type Strains, Phase IV (KMG-V): Genome sequencing to study the core and pangenomes of soil and plant-associated prokaryotes.</title>
        <authorList>
            <person name="Whitman W."/>
        </authorList>
    </citation>
    <scope>NUCLEOTIDE SEQUENCE</scope>
    <source>
        <strain evidence="2">USDA 406</strain>
    </source>
</reference>
<gene>
    <name evidence="2" type="ORF">JOH49_007176</name>
</gene>
<proteinExistence type="predicted"/>
<evidence type="ECO:0000313" key="3">
    <source>
        <dbReference type="Proteomes" id="UP000673383"/>
    </source>
</evidence>
<evidence type="ECO:0000256" key="1">
    <source>
        <dbReference type="SAM" id="MobiDB-lite"/>
    </source>
</evidence>
<comment type="caution">
    <text evidence="2">The sequence shown here is derived from an EMBL/GenBank/DDBJ whole genome shotgun (WGS) entry which is preliminary data.</text>
</comment>
<dbReference type="EMBL" id="JAFICZ010000001">
    <property type="protein sequence ID" value="MBP1297423.1"/>
    <property type="molecule type" value="Genomic_DNA"/>
</dbReference>